<evidence type="ECO:0000256" key="2">
    <source>
        <dbReference type="ARBA" id="ARBA00022898"/>
    </source>
</evidence>
<keyword evidence="3" id="KW-0032">Aminotransferase</keyword>
<feature type="domain" description="Aminotransferase class I/classII large" evidence="4">
    <location>
        <begin position="43"/>
        <end position="355"/>
    </location>
</feature>
<evidence type="ECO:0000256" key="1">
    <source>
        <dbReference type="ARBA" id="ARBA00001933"/>
    </source>
</evidence>
<keyword evidence="2" id="KW-0663">Pyridoxal phosphate</keyword>
<dbReference type="NCBIfam" id="NF005915">
    <property type="entry name" value="PRK07908.1"/>
    <property type="match status" value="1"/>
</dbReference>
<evidence type="ECO:0000313" key="5">
    <source>
        <dbReference type="EMBL" id="VFA82979.1"/>
    </source>
</evidence>
<evidence type="ECO:0000313" key="6">
    <source>
        <dbReference type="Proteomes" id="UP000360750"/>
    </source>
</evidence>
<dbReference type="Gene3D" id="3.90.1150.10">
    <property type="entry name" value="Aspartate Aminotransferase, domain 1"/>
    <property type="match status" value="1"/>
</dbReference>
<sequence length="368" mass="38215">MTVGCGAEPAFGASDLRAPDRHGDRDAIPGLIDFAVNVRGTPPAFVLDAVRAGIGDLSRYPSVADEQRAIEAIAASHGRPAEHVLLLSGAADGFEMLPRLGVRHAALIQPSFTEPEISLRAAGVPITQVTLAAPWSLGAGTGDGVPDDADLVVLGNPTNPTSVLHPRAAIEALRRPGRLIVVDEAFADLTLGADGRPEPESLASCDWPDLIVIRSVTKTFGLAGLRAGYLLAAPDVLGRLSAGRRPWALSTPALAALTACLGEQGHAYCAAQAQTVAAERALMLDELARVGLRVAATPAAPFVLVEVPRATEVKRRLVEHGFAVRGCANFVGLGDGHLRLAVRPAEQVRALTAAIGQVTEEMGNGSLA</sequence>
<evidence type="ECO:0000256" key="3">
    <source>
        <dbReference type="RuleBase" id="RU000481"/>
    </source>
</evidence>
<protein>
    <recommendedName>
        <fullName evidence="3">Aminotransferase</fullName>
        <ecNumber evidence="3">2.6.1.-</ecNumber>
    </recommendedName>
</protein>
<comment type="similarity">
    <text evidence="3">Belongs to the class-I pyridoxal-phosphate-dependent aminotransferase family.</text>
</comment>
<dbReference type="PROSITE" id="PS00105">
    <property type="entry name" value="AA_TRANSFER_CLASS_1"/>
    <property type="match status" value="1"/>
</dbReference>
<dbReference type="InterPro" id="IPR004839">
    <property type="entry name" value="Aminotransferase_I/II_large"/>
</dbReference>
<dbReference type="GO" id="GO:0016829">
    <property type="term" value="F:lyase activity"/>
    <property type="evidence" value="ECO:0007669"/>
    <property type="project" value="UniProtKB-KW"/>
</dbReference>
<dbReference type="AlphaFoldDB" id="A0ABD7V0H9"/>
<reference evidence="5 6" key="1">
    <citation type="submission" date="2019-02" db="EMBL/GenBank/DDBJ databases">
        <authorList>
            <consortium name="Pathogen Informatics"/>
        </authorList>
    </citation>
    <scope>NUCLEOTIDE SEQUENCE [LARGE SCALE GENOMIC DNA]</scope>
    <source>
        <strain evidence="5 6">3012STDY6756503</strain>
    </source>
</reference>
<organism evidence="5 6">
    <name type="scientific">Gordonia paraffinivorans</name>
    <dbReference type="NCBI Taxonomy" id="175628"/>
    <lineage>
        <taxon>Bacteria</taxon>
        <taxon>Bacillati</taxon>
        <taxon>Actinomycetota</taxon>
        <taxon>Actinomycetes</taxon>
        <taxon>Mycobacteriales</taxon>
        <taxon>Gordoniaceae</taxon>
        <taxon>Gordonia</taxon>
    </lineage>
</organism>
<dbReference type="PANTHER" id="PTHR42885">
    <property type="entry name" value="HISTIDINOL-PHOSPHATE AMINOTRANSFERASE-RELATED"/>
    <property type="match status" value="1"/>
</dbReference>
<dbReference type="CDD" id="cd00609">
    <property type="entry name" value="AAT_like"/>
    <property type="match status" value="1"/>
</dbReference>
<dbReference type="InterPro" id="IPR015421">
    <property type="entry name" value="PyrdxlP-dep_Trfase_major"/>
</dbReference>
<proteinExistence type="inferred from homology"/>
<dbReference type="Proteomes" id="UP000360750">
    <property type="component" value="Unassembled WGS sequence"/>
</dbReference>
<keyword evidence="5" id="KW-0456">Lyase</keyword>
<dbReference type="InterPro" id="IPR004838">
    <property type="entry name" value="NHTrfase_class1_PyrdxlP-BS"/>
</dbReference>
<comment type="cofactor">
    <cofactor evidence="1 3">
        <name>pyridoxal 5'-phosphate</name>
        <dbReference type="ChEBI" id="CHEBI:597326"/>
    </cofactor>
</comment>
<accession>A0ABD7V0H9</accession>
<dbReference type="EC" id="2.6.1.-" evidence="3"/>
<evidence type="ECO:0000259" key="4">
    <source>
        <dbReference type="Pfam" id="PF00155"/>
    </source>
</evidence>
<dbReference type="GeneID" id="60749359"/>
<name>A0ABD7V0H9_9ACTN</name>
<dbReference type="RefSeq" id="WP_131733763.1">
    <property type="nucleotide sequence ID" value="NZ_CAACYD010000005.1"/>
</dbReference>
<gene>
    <name evidence="5" type="primary">cobD</name>
    <name evidence="5" type="ORF">NCTC8139_01331</name>
</gene>
<dbReference type="EMBL" id="CAACYD010000005">
    <property type="protein sequence ID" value="VFA82979.1"/>
    <property type="molecule type" value="Genomic_DNA"/>
</dbReference>
<dbReference type="Gene3D" id="3.40.640.10">
    <property type="entry name" value="Type I PLP-dependent aspartate aminotransferase-like (Major domain)"/>
    <property type="match status" value="1"/>
</dbReference>
<dbReference type="Pfam" id="PF00155">
    <property type="entry name" value="Aminotran_1_2"/>
    <property type="match status" value="1"/>
</dbReference>
<dbReference type="SUPFAM" id="SSF53383">
    <property type="entry name" value="PLP-dependent transferases"/>
    <property type="match status" value="1"/>
</dbReference>
<dbReference type="InterPro" id="IPR015422">
    <property type="entry name" value="PyrdxlP-dep_Trfase_small"/>
</dbReference>
<dbReference type="GO" id="GO:0008483">
    <property type="term" value="F:transaminase activity"/>
    <property type="evidence" value="ECO:0007669"/>
    <property type="project" value="UniProtKB-KW"/>
</dbReference>
<dbReference type="PANTHER" id="PTHR42885:SF1">
    <property type="entry name" value="THREONINE-PHOSPHATE DECARBOXYLASE"/>
    <property type="match status" value="1"/>
</dbReference>
<dbReference type="InterPro" id="IPR015424">
    <property type="entry name" value="PyrdxlP-dep_Trfase"/>
</dbReference>
<comment type="caution">
    <text evidence="5">The sequence shown here is derived from an EMBL/GenBank/DDBJ whole genome shotgun (WGS) entry which is preliminary data.</text>
</comment>
<keyword evidence="3" id="KW-0808">Transferase</keyword>